<dbReference type="Proteomes" id="UP001318860">
    <property type="component" value="Unassembled WGS sequence"/>
</dbReference>
<proteinExistence type="predicted"/>
<sequence length="335" mass="36359">MMRLASKASRAVRNGIAPSFSLLKPPLPPPEAAVRQPLRHFSVNSSTFTPNPVAVEMIKYATSLARDQKQCESTQPDDNSKGLVELARSTLLFERGSHEAAIERLGKLQDLNLSSVPIKVAASEALEEAASAVADLALQILGSIRLEIGDGGGFEVLEAQIKALKAFFAAQSIFEGVQGERFFVGNAALSYGEFFHGTRMFSTAKELYSKVIQEMSEIKDFCDPNNLGACNMTSEEVAIAAACALGQLEAHMGGDTDCSIEENGRALWPSSSQGWCHFDLHCAYVSIESNGGALKFPFNSRGFRTLPYLRQMYCVLGANENVHRKDIITLARGMS</sequence>
<dbReference type="PANTHER" id="PTHR47868">
    <property type="entry name" value="OS05G0457700 PROTEIN"/>
    <property type="match status" value="1"/>
</dbReference>
<name>A0ABR0WIA2_REHGL</name>
<reference evidence="1 2" key="1">
    <citation type="journal article" date="2021" name="Comput. Struct. Biotechnol. J.">
        <title>De novo genome assembly of the potent medicinal plant Rehmannia glutinosa using nanopore technology.</title>
        <authorList>
            <person name="Ma L."/>
            <person name="Dong C."/>
            <person name="Song C."/>
            <person name="Wang X."/>
            <person name="Zheng X."/>
            <person name="Niu Y."/>
            <person name="Chen S."/>
            <person name="Feng W."/>
        </authorList>
    </citation>
    <scope>NUCLEOTIDE SEQUENCE [LARGE SCALE GENOMIC DNA]</scope>
    <source>
        <strain evidence="1">DH-2019</strain>
    </source>
</reference>
<comment type="caution">
    <text evidence="1">The sequence shown here is derived from an EMBL/GenBank/DDBJ whole genome shotgun (WGS) entry which is preliminary data.</text>
</comment>
<evidence type="ECO:0000313" key="1">
    <source>
        <dbReference type="EMBL" id="KAK6146900.1"/>
    </source>
</evidence>
<protein>
    <submittedName>
        <fullName evidence="1">Uncharacterized protein</fullName>
    </submittedName>
</protein>
<accession>A0ABR0WIA2</accession>
<keyword evidence="2" id="KW-1185">Reference proteome</keyword>
<evidence type="ECO:0000313" key="2">
    <source>
        <dbReference type="Proteomes" id="UP001318860"/>
    </source>
</evidence>
<dbReference type="PANTHER" id="PTHR47868:SF2">
    <property type="entry name" value="OS05G0457700 PROTEIN"/>
    <property type="match status" value="1"/>
</dbReference>
<gene>
    <name evidence="1" type="ORF">DH2020_017812</name>
</gene>
<organism evidence="1 2">
    <name type="scientific">Rehmannia glutinosa</name>
    <name type="common">Chinese foxglove</name>
    <dbReference type="NCBI Taxonomy" id="99300"/>
    <lineage>
        <taxon>Eukaryota</taxon>
        <taxon>Viridiplantae</taxon>
        <taxon>Streptophyta</taxon>
        <taxon>Embryophyta</taxon>
        <taxon>Tracheophyta</taxon>
        <taxon>Spermatophyta</taxon>
        <taxon>Magnoliopsida</taxon>
        <taxon>eudicotyledons</taxon>
        <taxon>Gunneridae</taxon>
        <taxon>Pentapetalae</taxon>
        <taxon>asterids</taxon>
        <taxon>lamiids</taxon>
        <taxon>Lamiales</taxon>
        <taxon>Orobanchaceae</taxon>
        <taxon>Rehmannieae</taxon>
        <taxon>Rehmannia</taxon>
    </lineage>
</organism>
<dbReference type="EMBL" id="JABTTQ020000010">
    <property type="protein sequence ID" value="KAK6146900.1"/>
    <property type="molecule type" value="Genomic_DNA"/>
</dbReference>